<keyword evidence="10" id="KW-1185">Reference proteome</keyword>
<keyword evidence="4 7" id="KW-0812">Transmembrane</keyword>
<dbReference type="AlphaFoldDB" id="A0A2S0KMA3"/>
<feature type="transmembrane region" description="Helical" evidence="7">
    <location>
        <begin position="175"/>
        <end position="194"/>
    </location>
</feature>
<dbReference type="PROSITE" id="PS50928">
    <property type="entry name" value="ABC_TM1"/>
    <property type="match status" value="1"/>
</dbReference>
<dbReference type="Pfam" id="PF00528">
    <property type="entry name" value="BPD_transp_1"/>
    <property type="match status" value="1"/>
</dbReference>
<proteinExistence type="inferred from homology"/>
<organism evidence="9 10">
    <name type="scientific">Fastidiosipila sanguinis</name>
    <dbReference type="NCBI Taxonomy" id="236753"/>
    <lineage>
        <taxon>Bacteria</taxon>
        <taxon>Bacillati</taxon>
        <taxon>Bacillota</taxon>
        <taxon>Clostridia</taxon>
        <taxon>Eubacteriales</taxon>
        <taxon>Oscillospiraceae</taxon>
        <taxon>Fastidiosipila</taxon>
    </lineage>
</organism>
<reference evidence="10" key="1">
    <citation type="submission" date="2018-02" db="EMBL/GenBank/DDBJ databases">
        <authorList>
            <person name="Holder M.E."/>
            <person name="Ajami N.J."/>
            <person name="Petrosino J.F."/>
        </authorList>
    </citation>
    <scope>NUCLEOTIDE SEQUENCE [LARGE SCALE GENOMIC DNA]</scope>
    <source>
        <strain evidence="10">CCUG 47711</strain>
    </source>
</reference>
<dbReference type="Gene3D" id="1.10.3720.10">
    <property type="entry name" value="MetI-like"/>
    <property type="match status" value="1"/>
</dbReference>
<evidence type="ECO:0000256" key="4">
    <source>
        <dbReference type="ARBA" id="ARBA00022692"/>
    </source>
</evidence>
<keyword evidence="3" id="KW-1003">Cell membrane</keyword>
<dbReference type="KEGG" id="fsa:C5Q98_02330"/>
<dbReference type="Proteomes" id="UP000237947">
    <property type="component" value="Chromosome"/>
</dbReference>
<keyword evidence="2 7" id="KW-0813">Transport</keyword>
<feature type="transmembrane region" description="Helical" evidence="7">
    <location>
        <begin position="215"/>
        <end position="233"/>
    </location>
</feature>
<feature type="transmembrane region" description="Helical" evidence="7">
    <location>
        <begin position="268"/>
        <end position="292"/>
    </location>
</feature>
<dbReference type="PANTHER" id="PTHR43227">
    <property type="entry name" value="BLL4140 PROTEIN"/>
    <property type="match status" value="1"/>
</dbReference>
<keyword evidence="6 7" id="KW-0472">Membrane</keyword>
<comment type="subcellular location">
    <subcellularLocation>
        <location evidence="1 7">Cell membrane</location>
        <topology evidence="1 7">Multi-pass membrane protein</topology>
    </subcellularLocation>
</comment>
<evidence type="ECO:0000256" key="7">
    <source>
        <dbReference type="RuleBase" id="RU363032"/>
    </source>
</evidence>
<dbReference type="GO" id="GO:0055085">
    <property type="term" value="P:transmembrane transport"/>
    <property type="evidence" value="ECO:0007669"/>
    <property type="project" value="InterPro"/>
</dbReference>
<dbReference type="OrthoDB" id="2637002at2"/>
<evidence type="ECO:0000256" key="5">
    <source>
        <dbReference type="ARBA" id="ARBA00022989"/>
    </source>
</evidence>
<comment type="similarity">
    <text evidence="7">Belongs to the binding-protein-dependent transport system permease family.</text>
</comment>
<evidence type="ECO:0000256" key="6">
    <source>
        <dbReference type="ARBA" id="ARBA00023136"/>
    </source>
</evidence>
<evidence type="ECO:0000259" key="8">
    <source>
        <dbReference type="PROSITE" id="PS50928"/>
    </source>
</evidence>
<feature type="transmembrane region" description="Helical" evidence="7">
    <location>
        <begin position="119"/>
        <end position="139"/>
    </location>
</feature>
<evidence type="ECO:0000256" key="1">
    <source>
        <dbReference type="ARBA" id="ARBA00004651"/>
    </source>
</evidence>
<dbReference type="SUPFAM" id="SSF161098">
    <property type="entry name" value="MetI-like"/>
    <property type="match status" value="1"/>
</dbReference>
<feature type="transmembrane region" description="Helical" evidence="7">
    <location>
        <begin position="77"/>
        <end position="98"/>
    </location>
</feature>
<feature type="domain" description="ABC transmembrane type-1" evidence="8">
    <location>
        <begin position="73"/>
        <end position="289"/>
    </location>
</feature>
<name>A0A2S0KMA3_9FIRM</name>
<evidence type="ECO:0000313" key="9">
    <source>
        <dbReference type="EMBL" id="AVM42138.1"/>
    </source>
</evidence>
<dbReference type="InterPro" id="IPR050809">
    <property type="entry name" value="UgpAE/MalFG_permease"/>
</dbReference>
<dbReference type="RefSeq" id="WP_106012124.1">
    <property type="nucleotide sequence ID" value="NZ_CP027226.1"/>
</dbReference>
<gene>
    <name evidence="9" type="ORF">C5Q98_02330</name>
</gene>
<evidence type="ECO:0000256" key="3">
    <source>
        <dbReference type="ARBA" id="ARBA00022475"/>
    </source>
</evidence>
<protein>
    <submittedName>
        <fullName evidence="9">Protein lplB</fullName>
    </submittedName>
</protein>
<accession>A0A2S0KMA3</accession>
<dbReference type="CDD" id="cd06261">
    <property type="entry name" value="TM_PBP2"/>
    <property type="match status" value="1"/>
</dbReference>
<keyword evidence="5 7" id="KW-1133">Transmembrane helix</keyword>
<feature type="transmembrane region" description="Helical" evidence="7">
    <location>
        <begin position="12"/>
        <end position="41"/>
    </location>
</feature>
<dbReference type="EMBL" id="CP027226">
    <property type="protein sequence ID" value="AVM42138.1"/>
    <property type="molecule type" value="Genomic_DNA"/>
</dbReference>
<evidence type="ECO:0000313" key="10">
    <source>
        <dbReference type="Proteomes" id="UP000237947"/>
    </source>
</evidence>
<sequence>MKSKLKLFKKQIALQSMVVPGIIFLLIFSYIPIAGLVIAFMDYGVLDTIKTADWAGLDNFKNAFSDRYFWQAVRNTLGISFLKLLIGFPFPIILAIMMQLMGENRFKRSVQTITYLPHFLSWIVLGGMVISWFSVSGIFNQLLARLNLLDEPKNYLLDKDNYWMIAVMSDVWKEAGWNTVLYIAAMTGIDPTFYEAAKIDGASILQQIRYITIPSIKYIISLNLIMTISGLLGSNLDQTLVLMNTQNRKTAEVINSYVYRIGIAEGNFSYSTAVGLAVSIVSLILLVTANFLTKRLNDGKSVF</sequence>
<dbReference type="PANTHER" id="PTHR43227:SF11">
    <property type="entry name" value="BLL4140 PROTEIN"/>
    <property type="match status" value="1"/>
</dbReference>
<dbReference type="InterPro" id="IPR000515">
    <property type="entry name" value="MetI-like"/>
</dbReference>
<dbReference type="GO" id="GO:0005886">
    <property type="term" value="C:plasma membrane"/>
    <property type="evidence" value="ECO:0007669"/>
    <property type="project" value="UniProtKB-SubCell"/>
</dbReference>
<dbReference type="InterPro" id="IPR035906">
    <property type="entry name" value="MetI-like_sf"/>
</dbReference>
<evidence type="ECO:0000256" key="2">
    <source>
        <dbReference type="ARBA" id="ARBA00022448"/>
    </source>
</evidence>